<dbReference type="Pfam" id="PF07039">
    <property type="entry name" value="SGF29_Tudor"/>
    <property type="match status" value="1"/>
</dbReference>
<dbReference type="OrthoDB" id="5411773at2759"/>
<keyword evidence="4" id="KW-1185">Reference proteome</keyword>
<evidence type="ECO:0000256" key="1">
    <source>
        <dbReference type="SAM" id="MobiDB-lite"/>
    </source>
</evidence>
<feature type="compositionally biased region" description="Basic and acidic residues" evidence="1">
    <location>
        <begin position="82"/>
        <end position="100"/>
    </location>
</feature>
<reference evidence="3" key="1">
    <citation type="journal article" date="2021" name="Sci. Rep.">
        <title>Diploid genomic architecture of Nitzschia inconspicua, an elite biomass production diatom.</title>
        <authorList>
            <person name="Oliver A."/>
            <person name="Podell S."/>
            <person name="Pinowska A."/>
            <person name="Traller J.C."/>
            <person name="Smith S.R."/>
            <person name="McClure R."/>
            <person name="Beliaev A."/>
            <person name="Bohutskyi P."/>
            <person name="Hill E.A."/>
            <person name="Rabines A."/>
            <person name="Zheng H."/>
            <person name="Allen L.Z."/>
            <person name="Kuo A."/>
            <person name="Grigoriev I.V."/>
            <person name="Allen A.E."/>
            <person name="Hazlebeck D."/>
            <person name="Allen E.E."/>
        </authorList>
    </citation>
    <scope>NUCLEOTIDE SEQUENCE</scope>
    <source>
        <strain evidence="3">Hildebrandi</strain>
    </source>
</reference>
<name>A0A9K3M1W7_9STRA</name>
<comment type="caution">
    <text evidence="3">The sequence shown here is derived from an EMBL/GenBank/DDBJ whole genome shotgun (WGS) entry which is preliminary data.</text>
</comment>
<proteinExistence type="predicted"/>
<dbReference type="InterPro" id="IPR024610">
    <property type="entry name" value="ING_N_histone-binding"/>
</dbReference>
<dbReference type="PANTHER" id="PTHR21539">
    <property type="entry name" value="SAGA-ASSOCIATED FACTOR 29"/>
    <property type="match status" value="1"/>
</dbReference>
<feature type="region of interest" description="Disordered" evidence="1">
    <location>
        <begin position="81"/>
        <end position="100"/>
    </location>
</feature>
<sequence length="310" mass="34422">MAPANHSGDETYLEAFMDHISTVPAELRRNLDLMKDLDQTSSTLLQEMTQRQQAYVAQVEEKIVSNLEVIDGKGVVIVPKVDPTDREKEEGKKKKGKSKEASKTLTEPVVVIPTTEEFLRFVHDAEEMAKIRALQTDCLQQAEEKVAISQQTYAIVDNICRRLDSDLREMEKLLLTSGEFQTMSTGKPNDLAAIQAPGTADWILAKVISFDPATRMYNLSDEDVESSKVFNLPESEVIILGGLRSLRTGDVVYAVYPDTTSFYKGTVSQAPRKSAGGGSVVMISFMDDHDENGITYDKAVQMKHIMLPPS</sequence>
<dbReference type="AlphaFoldDB" id="A0A9K3M1W7"/>
<dbReference type="SMART" id="SM01408">
    <property type="entry name" value="ING"/>
    <property type="match status" value="1"/>
</dbReference>
<accession>A0A9K3M1W7</accession>
<dbReference type="Proteomes" id="UP000693970">
    <property type="component" value="Unassembled WGS sequence"/>
</dbReference>
<dbReference type="GO" id="GO:0000124">
    <property type="term" value="C:SAGA complex"/>
    <property type="evidence" value="ECO:0007669"/>
    <property type="project" value="InterPro"/>
</dbReference>
<dbReference type="Pfam" id="PF12998">
    <property type="entry name" value="ING"/>
    <property type="match status" value="2"/>
</dbReference>
<dbReference type="InterPro" id="IPR047288">
    <property type="entry name" value="Tudor_SGF29_rpt1"/>
</dbReference>
<feature type="domain" description="SGF29 C-terminal" evidence="2">
    <location>
        <begin position="181"/>
        <end position="310"/>
    </location>
</feature>
<dbReference type="EMBL" id="JAGRRH010000003">
    <property type="protein sequence ID" value="KAG7372322.1"/>
    <property type="molecule type" value="Genomic_DNA"/>
</dbReference>
<evidence type="ECO:0000313" key="3">
    <source>
        <dbReference type="EMBL" id="KAG7372322.1"/>
    </source>
</evidence>
<dbReference type="PANTHER" id="PTHR21539:SF0">
    <property type="entry name" value="SAGA-ASSOCIATED FACTOR 29"/>
    <property type="match status" value="1"/>
</dbReference>
<organism evidence="3 4">
    <name type="scientific">Nitzschia inconspicua</name>
    <dbReference type="NCBI Taxonomy" id="303405"/>
    <lineage>
        <taxon>Eukaryota</taxon>
        <taxon>Sar</taxon>
        <taxon>Stramenopiles</taxon>
        <taxon>Ochrophyta</taxon>
        <taxon>Bacillariophyta</taxon>
        <taxon>Bacillariophyceae</taxon>
        <taxon>Bacillariophycidae</taxon>
        <taxon>Bacillariales</taxon>
        <taxon>Bacillariaceae</taxon>
        <taxon>Nitzschia</taxon>
    </lineage>
</organism>
<dbReference type="CDD" id="cd20393">
    <property type="entry name" value="Tudor_SGF29_rpt1"/>
    <property type="match status" value="1"/>
</dbReference>
<reference evidence="3" key="2">
    <citation type="submission" date="2021-04" db="EMBL/GenBank/DDBJ databases">
        <authorList>
            <person name="Podell S."/>
        </authorList>
    </citation>
    <scope>NUCLEOTIDE SEQUENCE</scope>
    <source>
        <strain evidence="3">Hildebrandi</strain>
    </source>
</reference>
<gene>
    <name evidence="3" type="ORF">IV203_018465</name>
</gene>
<protein>
    <submittedName>
        <fullName evidence="3">SGF29 tudor-like domain containing protein</fullName>
    </submittedName>
</protein>
<evidence type="ECO:0000313" key="4">
    <source>
        <dbReference type="Proteomes" id="UP000693970"/>
    </source>
</evidence>
<dbReference type="InterPro" id="IPR010750">
    <property type="entry name" value="SGF29_tudor-like_dom"/>
</dbReference>
<evidence type="ECO:0000259" key="2">
    <source>
        <dbReference type="PROSITE" id="PS51518"/>
    </source>
</evidence>
<dbReference type="InterPro" id="IPR037802">
    <property type="entry name" value="SGF29"/>
</dbReference>
<dbReference type="PROSITE" id="PS51518">
    <property type="entry name" value="SGF29_C"/>
    <property type="match status" value="1"/>
</dbReference>